<dbReference type="FunFam" id="3.20.19.10:FF:000001">
    <property type="entry name" value="Aconitate hydratase"/>
    <property type="match status" value="1"/>
</dbReference>
<keyword evidence="5" id="KW-0479">Metal-binding</keyword>
<keyword evidence="8 10" id="KW-0456">Lyase</keyword>
<dbReference type="AlphaFoldDB" id="A0AAV5HNV3"/>
<name>A0AAV5HNV3_9ROSI</name>
<dbReference type="PROSITE" id="PS00450">
    <property type="entry name" value="ACONITASE_1"/>
    <property type="match status" value="1"/>
</dbReference>
<dbReference type="Pfam" id="PF00330">
    <property type="entry name" value="Aconitase"/>
    <property type="match status" value="1"/>
</dbReference>
<comment type="similarity">
    <text evidence="2 10">Belongs to the aconitase/IPM isomerase family.</text>
</comment>
<keyword evidence="4 10" id="KW-0004">4Fe-4S</keyword>
<dbReference type="Pfam" id="PF00694">
    <property type="entry name" value="Aconitase_C"/>
    <property type="match status" value="1"/>
</dbReference>
<dbReference type="PROSITE" id="PS01244">
    <property type="entry name" value="ACONITASE_2"/>
    <property type="match status" value="1"/>
</dbReference>
<evidence type="ECO:0000256" key="1">
    <source>
        <dbReference type="ARBA" id="ARBA00001966"/>
    </source>
</evidence>
<dbReference type="InterPro" id="IPR015931">
    <property type="entry name" value="Acnase/IPM_dHydase_lsu_aba_1/3"/>
</dbReference>
<dbReference type="GO" id="GO:0051539">
    <property type="term" value="F:4 iron, 4 sulfur cluster binding"/>
    <property type="evidence" value="ECO:0007669"/>
    <property type="project" value="UniProtKB-KW"/>
</dbReference>
<dbReference type="SUPFAM" id="SSF52016">
    <property type="entry name" value="LeuD/IlvD-like"/>
    <property type="match status" value="1"/>
</dbReference>
<evidence type="ECO:0000256" key="7">
    <source>
        <dbReference type="ARBA" id="ARBA00023014"/>
    </source>
</evidence>
<comment type="catalytic activity">
    <reaction evidence="9 10">
        <text>citrate = D-threo-isocitrate</text>
        <dbReference type="Rhea" id="RHEA:10336"/>
        <dbReference type="ChEBI" id="CHEBI:15562"/>
        <dbReference type="ChEBI" id="CHEBI:16947"/>
        <dbReference type="EC" id="4.2.1.3"/>
    </reaction>
</comment>
<dbReference type="NCBIfam" id="NF006757">
    <property type="entry name" value="PRK09277.1"/>
    <property type="match status" value="1"/>
</dbReference>
<dbReference type="GO" id="GO:0006102">
    <property type="term" value="P:isocitrate metabolic process"/>
    <property type="evidence" value="ECO:0007669"/>
    <property type="project" value="UniProtKB-ARBA"/>
</dbReference>
<dbReference type="InterPro" id="IPR006249">
    <property type="entry name" value="Aconitase/IRP2"/>
</dbReference>
<dbReference type="GO" id="GO:0003994">
    <property type="term" value="F:aconitate hydratase activity"/>
    <property type="evidence" value="ECO:0007669"/>
    <property type="project" value="UniProtKB-EC"/>
</dbReference>
<dbReference type="GO" id="GO:0046872">
    <property type="term" value="F:metal ion binding"/>
    <property type="evidence" value="ECO:0007669"/>
    <property type="project" value="UniProtKB-KW"/>
</dbReference>
<keyword evidence="14" id="KW-1185">Reference proteome</keyword>
<dbReference type="CDD" id="cd01580">
    <property type="entry name" value="AcnA_IRP_Swivel"/>
    <property type="match status" value="1"/>
</dbReference>
<sequence length="986" mass="107743">MYRTASSSSSALLRARLFSSSLRTTLTSPPPSSLINHRSFSFSTAARSLRCSVPRWSHGVDWRSPVSLRAQIRGVAPVIEQLERKFATMAAEHPFKAVLTSLPKPGGGEFGKFYSLPALNDPRIDKLPYSIRILLESAIRNCDNFQVKKEDVEKIIDWENTSPKQVEIPFKPARVLLQDFTGVPAVVDLACMRDAMNKLGSDSNKINPLVPVDLVIDHSVQVDVARSENAVQANMELEFQRNKERFAFLKWGSTAFRNMLVVPPGSGIVHQVNLEYLGRLVFNTDGVLHPDSVVGTDSHTTMIDGLGVAGWGVGGIEAEAAMLGQPMSMVLPGVVGFKLSGKLHSGVTATDLVLTVTQMLRKHGVVGKFVEFYGDGMSELSLADRATIANMSPEYGATMGFFPVDHVTLQYLKLTGRSDETVAMVEAYLRANKMFIDYNEPQQDRVYSSYLELNLADVEPCVSGPKRPHDRVPLKEMKVDWHSCLDNKVGFKGFAVPKEEQHKMAKFSFHGQPAELKHGSVVIAAITSCTNTSNPSVMLGAGLVAKKACELGLQVKPWIKTSLAPGSGVVTKYLQQSGLQEYLNQQGFHIVGYGCTTCIGNSGDLNESVASAIAENDIVAAAVLSGNRNFEGRVHPLTRANYLASPPLVVAYALAGTVDIDFDKEPIGIGKDGKSVYFKDIWPSTEEVAEVVQASVLPNMFKSTYEAITTGNPTWNLVSVPSESLCSWDPNSTYIHEPPYFKNMTMDPPGPHGVKDAYCLLNFGDSITTDHISPAGSIHKDSPAAKYLLERGVDRKDFNSYGSRRGNDEVMARGTFANIRLVNKLLSGEVGPKTVHIPTGEKLYVFDAAMRYKAAGQDTIILAGAEYGSGSSRDWAAKGPMLLGVKAVIAKSFERIHRSNLVGMGIIPLCFKHGEDADTLRLTGQERYTIDLPSKITDIRPGQDVTVTTDTGKSFTCTVRFDTEVELAYFNNGGILPYVIRNLIKQ</sequence>
<dbReference type="FunFam" id="3.30.499.10:FF:000005">
    <property type="entry name" value="cytoplasmic aconitate hydratase"/>
    <property type="match status" value="1"/>
</dbReference>
<gene>
    <name evidence="13" type="ORF">SLEP1_g1976</name>
</gene>
<dbReference type="InterPro" id="IPR000573">
    <property type="entry name" value="AconitaseA/IPMdHydase_ssu_swvl"/>
</dbReference>
<evidence type="ECO:0000256" key="4">
    <source>
        <dbReference type="ARBA" id="ARBA00022485"/>
    </source>
</evidence>
<dbReference type="CDD" id="cd01586">
    <property type="entry name" value="AcnA_IRP"/>
    <property type="match status" value="1"/>
</dbReference>
<protein>
    <recommendedName>
        <fullName evidence="3 10">Aconitate hydratase</fullName>
        <shortName evidence="10">Aconitase</shortName>
        <ecNumber evidence="3 10">4.2.1.3</ecNumber>
    </recommendedName>
</protein>
<dbReference type="InterPro" id="IPR044137">
    <property type="entry name" value="AcnA_IRP_Swivel"/>
</dbReference>
<evidence type="ECO:0000256" key="8">
    <source>
        <dbReference type="ARBA" id="ARBA00023239"/>
    </source>
</evidence>
<comment type="cofactor">
    <cofactor evidence="1">
        <name>[4Fe-4S] cluster</name>
        <dbReference type="ChEBI" id="CHEBI:49883"/>
    </cofactor>
</comment>
<dbReference type="Gene3D" id="6.10.190.10">
    <property type="match status" value="1"/>
</dbReference>
<proteinExistence type="inferred from homology"/>
<dbReference type="EMBL" id="BPVZ01000002">
    <property type="protein sequence ID" value="GKU87604.1"/>
    <property type="molecule type" value="Genomic_DNA"/>
</dbReference>
<dbReference type="InterPro" id="IPR018136">
    <property type="entry name" value="Aconitase_4Fe-4S_BS"/>
</dbReference>
<evidence type="ECO:0000313" key="13">
    <source>
        <dbReference type="EMBL" id="GKU87604.1"/>
    </source>
</evidence>
<dbReference type="FunFam" id="3.30.499.10:FF:000002">
    <property type="entry name" value="Aconitate hydratase"/>
    <property type="match status" value="1"/>
</dbReference>
<evidence type="ECO:0000259" key="12">
    <source>
        <dbReference type="Pfam" id="PF00694"/>
    </source>
</evidence>
<dbReference type="Gene3D" id="3.20.19.10">
    <property type="entry name" value="Aconitase, domain 4"/>
    <property type="match status" value="1"/>
</dbReference>
<keyword evidence="6 10" id="KW-0408">Iron</keyword>
<comment type="caution">
    <text evidence="13">The sequence shown here is derived from an EMBL/GenBank/DDBJ whole genome shotgun (WGS) entry which is preliminary data.</text>
</comment>
<evidence type="ECO:0000256" key="10">
    <source>
        <dbReference type="RuleBase" id="RU361275"/>
    </source>
</evidence>
<organism evidence="13 14">
    <name type="scientific">Rubroshorea leprosula</name>
    <dbReference type="NCBI Taxonomy" id="152421"/>
    <lineage>
        <taxon>Eukaryota</taxon>
        <taxon>Viridiplantae</taxon>
        <taxon>Streptophyta</taxon>
        <taxon>Embryophyta</taxon>
        <taxon>Tracheophyta</taxon>
        <taxon>Spermatophyta</taxon>
        <taxon>Magnoliopsida</taxon>
        <taxon>eudicotyledons</taxon>
        <taxon>Gunneridae</taxon>
        <taxon>Pentapetalae</taxon>
        <taxon>rosids</taxon>
        <taxon>malvids</taxon>
        <taxon>Malvales</taxon>
        <taxon>Dipterocarpaceae</taxon>
        <taxon>Rubroshorea</taxon>
    </lineage>
</organism>
<evidence type="ECO:0000256" key="2">
    <source>
        <dbReference type="ARBA" id="ARBA00007185"/>
    </source>
</evidence>
<dbReference type="NCBIfam" id="TIGR01341">
    <property type="entry name" value="aconitase_1"/>
    <property type="match status" value="1"/>
</dbReference>
<reference evidence="13 14" key="1">
    <citation type="journal article" date="2021" name="Commun. Biol.">
        <title>The genome of Shorea leprosula (Dipterocarpaceae) highlights the ecological relevance of drought in aseasonal tropical rainforests.</title>
        <authorList>
            <person name="Ng K.K.S."/>
            <person name="Kobayashi M.J."/>
            <person name="Fawcett J.A."/>
            <person name="Hatakeyama M."/>
            <person name="Paape T."/>
            <person name="Ng C.H."/>
            <person name="Ang C.C."/>
            <person name="Tnah L.H."/>
            <person name="Lee C.T."/>
            <person name="Nishiyama T."/>
            <person name="Sese J."/>
            <person name="O'Brien M.J."/>
            <person name="Copetti D."/>
            <person name="Mohd Noor M.I."/>
            <person name="Ong R.C."/>
            <person name="Putra M."/>
            <person name="Sireger I.Z."/>
            <person name="Indrioko S."/>
            <person name="Kosugi Y."/>
            <person name="Izuno A."/>
            <person name="Isagi Y."/>
            <person name="Lee S.L."/>
            <person name="Shimizu K.K."/>
        </authorList>
    </citation>
    <scope>NUCLEOTIDE SEQUENCE [LARGE SCALE GENOMIC DNA]</scope>
    <source>
        <strain evidence="13">214</strain>
    </source>
</reference>
<dbReference type="PRINTS" id="PR00415">
    <property type="entry name" value="ACONITASE"/>
</dbReference>
<evidence type="ECO:0000256" key="5">
    <source>
        <dbReference type="ARBA" id="ARBA00022723"/>
    </source>
</evidence>
<feature type="domain" description="Aconitase A/isopropylmalate dehydratase small subunit swivel" evidence="12">
    <location>
        <begin position="785"/>
        <end position="913"/>
    </location>
</feature>
<dbReference type="GO" id="GO:0006101">
    <property type="term" value="P:citrate metabolic process"/>
    <property type="evidence" value="ECO:0007669"/>
    <property type="project" value="UniProtKB-ARBA"/>
</dbReference>
<dbReference type="NCBIfam" id="NF009520">
    <property type="entry name" value="PRK12881.1"/>
    <property type="match status" value="1"/>
</dbReference>
<dbReference type="InterPro" id="IPR001030">
    <property type="entry name" value="Acoase/IPM_deHydtase_lsu_aba"/>
</dbReference>
<dbReference type="SUPFAM" id="SSF53732">
    <property type="entry name" value="Aconitase iron-sulfur domain"/>
    <property type="match status" value="1"/>
</dbReference>
<evidence type="ECO:0000313" key="14">
    <source>
        <dbReference type="Proteomes" id="UP001054252"/>
    </source>
</evidence>
<accession>A0AAV5HNV3</accession>
<feature type="domain" description="Aconitase/3-isopropylmalate dehydratase large subunit alpha/beta/alpha" evidence="11">
    <location>
        <begin position="153"/>
        <end position="656"/>
    </location>
</feature>
<evidence type="ECO:0000256" key="6">
    <source>
        <dbReference type="ARBA" id="ARBA00023004"/>
    </source>
</evidence>
<dbReference type="Gene3D" id="3.30.499.10">
    <property type="entry name" value="Aconitase, domain 3"/>
    <property type="match status" value="2"/>
</dbReference>
<dbReference type="EC" id="4.2.1.3" evidence="3 10"/>
<dbReference type="PANTHER" id="PTHR11670">
    <property type="entry name" value="ACONITASE/IRON-RESPONSIVE ELEMENT FAMILY MEMBER"/>
    <property type="match status" value="1"/>
</dbReference>
<evidence type="ECO:0000259" key="11">
    <source>
        <dbReference type="Pfam" id="PF00330"/>
    </source>
</evidence>
<comment type="function">
    <text evidence="10">Catalyzes the isomerization of citrate to isocitrate via cis-aconitate.</text>
</comment>
<evidence type="ECO:0000256" key="9">
    <source>
        <dbReference type="ARBA" id="ARBA00023501"/>
    </source>
</evidence>
<dbReference type="InterPro" id="IPR015928">
    <property type="entry name" value="Aconitase/3IPM_dehydase_swvl"/>
</dbReference>
<dbReference type="InterPro" id="IPR036008">
    <property type="entry name" value="Aconitase_4Fe-4S_dom"/>
</dbReference>
<dbReference type="Proteomes" id="UP001054252">
    <property type="component" value="Unassembled WGS sequence"/>
</dbReference>
<evidence type="ECO:0000256" key="3">
    <source>
        <dbReference type="ARBA" id="ARBA00012926"/>
    </source>
</evidence>
<keyword evidence="7 10" id="KW-0411">Iron-sulfur</keyword>